<evidence type="ECO:0000313" key="1">
    <source>
        <dbReference type="EMBL" id="WHZ55664.1"/>
    </source>
</evidence>
<dbReference type="EC" id="2.4.-.-" evidence="1"/>
<keyword evidence="1" id="KW-0808">Transferase</keyword>
<protein>
    <submittedName>
        <fullName evidence="1">Glycosyltransferase</fullName>
        <ecNumber evidence="1">2.4.-.-</ecNumber>
    </submittedName>
</protein>
<dbReference type="Proteomes" id="UP001226091">
    <property type="component" value="Chromosome"/>
</dbReference>
<gene>
    <name evidence="1" type="ORF">QLQ22_13090</name>
</gene>
<name>A0ACD4R5E9_9BACI</name>
<evidence type="ECO:0000313" key="2">
    <source>
        <dbReference type="Proteomes" id="UP001226091"/>
    </source>
</evidence>
<keyword evidence="2" id="KW-1185">Reference proteome</keyword>
<accession>A0ACD4R5E9</accession>
<dbReference type="EMBL" id="CP126116">
    <property type="protein sequence ID" value="WHZ55664.1"/>
    <property type="molecule type" value="Genomic_DNA"/>
</dbReference>
<sequence length="327" mass="37157">MKIIHCPTEIAGQMGTLCNELKKKGYDASGFNWFHSYIKYNYNHVVNTDLFELKNVISTIVPHGDILHFHNGNTFLTGNYDLPLIAETGKKLVMHHWGSDVRTVKNVKELNPYPLPPGYHTDEQIHENLLFSSKYIKSAIVQDAEMANHVKDYYEYVYILPLACSISNFTPDYPGKNEVPVIIHAPTNREFKGSEQIEAAIEKIKDTNSFTYQVVEKKSHKEALAMYSSSDIIIDQILCGSYGMLSVEAMAMGKVVVAYIRDDVKKNFPKDLPIVIASPDNLAEVLNDLLKDKKRMSEIGKAGRRYVEKYHASEVVADYLIKIYDKL</sequence>
<organism evidence="1 2">
    <name type="scientific">Metabacillus hrfriensis</name>
    <dbReference type="NCBI Taxonomy" id="3048891"/>
    <lineage>
        <taxon>Bacteria</taxon>
        <taxon>Bacillati</taxon>
        <taxon>Bacillota</taxon>
        <taxon>Bacilli</taxon>
        <taxon>Bacillales</taxon>
        <taxon>Bacillaceae</taxon>
        <taxon>Metabacillus</taxon>
    </lineage>
</organism>
<proteinExistence type="predicted"/>
<reference evidence="2" key="1">
    <citation type="journal article" date="2025" name="Aquaculture">
        <title>Assessment of the bioflocculant production and safety properties of Metabacillus hrfriensis sp. nov. based on phenotypic and whole-genome sequencing analysis.</title>
        <authorList>
            <person name="Zhang R."/>
            <person name="Zhao Z."/>
            <person name="Luo L."/>
            <person name="Wang S."/>
            <person name="Guo K."/>
            <person name="Xu W."/>
        </authorList>
    </citation>
    <scope>NUCLEOTIDE SEQUENCE [LARGE SCALE GENOMIC DNA]</scope>
    <source>
        <strain evidence="2">CT-WN-B3</strain>
    </source>
</reference>
<keyword evidence="1" id="KW-0328">Glycosyltransferase</keyword>